<dbReference type="GO" id="GO:0016758">
    <property type="term" value="F:hexosyltransferase activity"/>
    <property type="evidence" value="ECO:0007669"/>
    <property type="project" value="TreeGrafter"/>
</dbReference>
<keyword evidence="1 4" id="KW-0328">Glycosyltransferase</keyword>
<protein>
    <submittedName>
        <fullName evidence="4">Phosphatidylinositol alpha-mannosyltransferase</fullName>
    </submittedName>
</protein>
<dbReference type="CDD" id="cd03801">
    <property type="entry name" value="GT4_PimA-like"/>
    <property type="match status" value="1"/>
</dbReference>
<feature type="domain" description="Glycosyltransferase subfamily 4-like N-terminal" evidence="3">
    <location>
        <begin position="23"/>
        <end position="179"/>
    </location>
</feature>
<dbReference type="RefSeq" id="WP_238145465.1">
    <property type="nucleotide sequence ID" value="NZ_PVUE01000015.1"/>
</dbReference>
<name>A0A2T0ZW79_9ACTN</name>
<dbReference type="AlphaFoldDB" id="A0A2T0ZW79"/>
<dbReference type="Pfam" id="PF13692">
    <property type="entry name" value="Glyco_trans_1_4"/>
    <property type="match status" value="1"/>
</dbReference>
<sequence>MNAAVPGRKLRIGMVSPYSWDVPGGVQYHIRDLAETLIAQGHHVSVLTPVQYDGPLPAYVVDAGRALPIKYNGSVARLQFGLVSASRVRSWLSDGDFDVVHVHEPQAPSLSLLTCMVATVPIVATVHAATERSKWLAATQALLQPFLERITGRIAVSEFARRLQVEHLGGDAIEIPNGVFVQHFADASPLPGFPRGGQTIGFLGRYDEPRKGMAVTLAAMSQLARDRPDLRLVVAGRGDAEEFRADLPVDLIDRVELLGPLSEPDKARLFKSLDVYCAPNLGGESFGIILIEAMAAGAPIVASNLDAFNRVLDGGRGGVLTEVGNSRSLAAGLATALDDREATARRVAEANLLVQQYDWSVVAKRVLGVYETVIG</sequence>
<organism evidence="4 5">
    <name type="scientific">Antricoccus suffuscus</name>
    <dbReference type="NCBI Taxonomy" id="1629062"/>
    <lineage>
        <taxon>Bacteria</taxon>
        <taxon>Bacillati</taxon>
        <taxon>Actinomycetota</taxon>
        <taxon>Actinomycetes</taxon>
        <taxon>Geodermatophilales</taxon>
        <taxon>Antricoccaceae</taxon>
        <taxon>Antricoccus</taxon>
    </lineage>
</organism>
<dbReference type="InterPro" id="IPR050194">
    <property type="entry name" value="Glycosyltransferase_grp1"/>
</dbReference>
<evidence type="ECO:0000256" key="1">
    <source>
        <dbReference type="ARBA" id="ARBA00022676"/>
    </source>
</evidence>
<dbReference type="PANTHER" id="PTHR45947">
    <property type="entry name" value="SULFOQUINOVOSYL TRANSFERASE SQD2"/>
    <property type="match status" value="1"/>
</dbReference>
<comment type="caution">
    <text evidence="4">The sequence shown here is derived from an EMBL/GenBank/DDBJ whole genome shotgun (WGS) entry which is preliminary data.</text>
</comment>
<dbReference type="InterPro" id="IPR028098">
    <property type="entry name" value="Glyco_trans_4-like_N"/>
</dbReference>
<accession>A0A2T0ZW79</accession>
<dbReference type="Pfam" id="PF13439">
    <property type="entry name" value="Glyco_transf_4"/>
    <property type="match status" value="1"/>
</dbReference>
<dbReference type="Gene3D" id="3.40.50.2000">
    <property type="entry name" value="Glycogen Phosphorylase B"/>
    <property type="match status" value="2"/>
</dbReference>
<keyword evidence="5" id="KW-1185">Reference proteome</keyword>
<proteinExistence type="predicted"/>
<dbReference type="PANTHER" id="PTHR45947:SF3">
    <property type="entry name" value="SULFOQUINOVOSYL TRANSFERASE SQD2"/>
    <property type="match status" value="1"/>
</dbReference>
<reference evidence="4 5" key="1">
    <citation type="submission" date="2018-03" db="EMBL/GenBank/DDBJ databases">
        <title>Genomic Encyclopedia of Archaeal and Bacterial Type Strains, Phase II (KMG-II): from individual species to whole genera.</title>
        <authorList>
            <person name="Goeker M."/>
        </authorList>
    </citation>
    <scope>NUCLEOTIDE SEQUENCE [LARGE SCALE GENOMIC DNA]</scope>
    <source>
        <strain evidence="4 5">DSM 100065</strain>
    </source>
</reference>
<evidence type="ECO:0000256" key="2">
    <source>
        <dbReference type="ARBA" id="ARBA00022679"/>
    </source>
</evidence>
<gene>
    <name evidence="4" type="ORF">CLV47_11527</name>
</gene>
<evidence type="ECO:0000313" key="5">
    <source>
        <dbReference type="Proteomes" id="UP000237752"/>
    </source>
</evidence>
<dbReference type="Proteomes" id="UP000237752">
    <property type="component" value="Unassembled WGS sequence"/>
</dbReference>
<dbReference type="GO" id="GO:1901137">
    <property type="term" value="P:carbohydrate derivative biosynthetic process"/>
    <property type="evidence" value="ECO:0007669"/>
    <property type="project" value="UniProtKB-ARBA"/>
</dbReference>
<evidence type="ECO:0000313" key="4">
    <source>
        <dbReference type="EMBL" id="PRZ40600.1"/>
    </source>
</evidence>
<keyword evidence="2 4" id="KW-0808">Transferase</keyword>
<dbReference type="EMBL" id="PVUE01000015">
    <property type="protein sequence ID" value="PRZ40600.1"/>
    <property type="molecule type" value="Genomic_DNA"/>
</dbReference>
<dbReference type="SUPFAM" id="SSF53756">
    <property type="entry name" value="UDP-Glycosyltransferase/glycogen phosphorylase"/>
    <property type="match status" value="1"/>
</dbReference>
<evidence type="ECO:0000259" key="3">
    <source>
        <dbReference type="Pfam" id="PF13439"/>
    </source>
</evidence>